<evidence type="ECO:0000256" key="3">
    <source>
        <dbReference type="ARBA" id="ARBA00023054"/>
    </source>
</evidence>
<keyword evidence="10" id="KW-1185">Reference proteome</keyword>
<dbReference type="EMBL" id="FN649760">
    <property type="protein sequence ID" value="CBN78312.1"/>
    <property type="molecule type" value="Genomic_DNA"/>
</dbReference>
<feature type="domain" description="RWP-RK" evidence="8">
    <location>
        <begin position="778"/>
        <end position="863"/>
    </location>
</feature>
<feature type="region of interest" description="Disordered" evidence="7">
    <location>
        <begin position="591"/>
        <end position="744"/>
    </location>
</feature>
<protein>
    <submittedName>
        <fullName evidence="9">NIN-like transcription factor</fullName>
    </submittedName>
</protein>
<feature type="compositionally biased region" description="Gly residues" evidence="7">
    <location>
        <begin position="220"/>
        <end position="230"/>
    </location>
</feature>
<dbReference type="AlphaFoldDB" id="D8LNV2"/>
<accession>D8LNV2</accession>
<gene>
    <name evidence="9" type="primary">NIN-like</name>
    <name evidence="9" type="ORF">Esi_0005_0224</name>
</gene>
<feature type="region of interest" description="Disordered" evidence="7">
    <location>
        <begin position="519"/>
        <end position="543"/>
    </location>
</feature>
<feature type="compositionally biased region" description="Gly residues" evidence="7">
    <location>
        <begin position="62"/>
        <end position="77"/>
    </location>
</feature>
<dbReference type="GO" id="GO:0003677">
    <property type="term" value="F:DNA binding"/>
    <property type="evidence" value="ECO:0007669"/>
    <property type="project" value="UniProtKB-KW"/>
</dbReference>
<name>D8LNV2_ECTSI</name>
<evidence type="ECO:0000259" key="8">
    <source>
        <dbReference type="PROSITE" id="PS51519"/>
    </source>
</evidence>
<feature type="compositionally biased region" description="Polar residues" evidence="7">
    <location>
        <begin position="947"/>
        <end position="956"/>
    </location>
</feature>
<dbReference type="Proteomes" id="UP000002630">
    <property type="component" value="Unassembled WGS sequence"/>
</dbReference>
<feature type="compositionally biased region" description="Basic and acidic residues" evidence="7">
    <location>
        <begin position="705"/>
        <end position="719"/>
    </location>
</feature>
<keyword evidence="5" id="KW-0804">Transcription</keyword>
<dbReference type="InterPro" id="IPR003035">
    <property type="entry name" value="RWP-RK_dom"/>
</dbReference>
<evidence type="ECO:0000256" key="5">
    <source>
        <dbReference type="ARBA" id="ARBA00023163"/>
    </source>
</evidence>
<organism evidence="9 10">
    <name type="scientific">Ectocarpus siliculosus</name>
    <name type="common">Brown alga</name>
    <name type="synonym">Conferva siliculosa</name>
    <dbReference type="NCBI Taxonomy" id="2880"/>
    <lineage>
        <taxon>Eukaryota</taxon>
        <taxon>Sar</taxon>
        <taxon>Stramenopiles</taxon>
        <taxon>Ochrophyta</taxon>
        <taxon>PX clade</taxon>
        <taxon>Phaeophyceae</taxon>
        <taxon>Ectocarpales</taxon>
        <taxon>Ectocarpaceae</taxon>
        <taxon>Ectocarpus</taxon>
    </lineage>
</organism>
<dbReference type="GO" id="GO:0003700">
    <property type="term" value="F:DNA-binding transcription factor activity"/>
    <property type="evidence" value="ECO:0007669"/>
    <property type="project" value="InterPro"/>
</dbReference>
<feature type="compositionally biased region" description="Basic and acidic residues" evidence="7">
    <location>
        <begin position="152"/>
        <end position="167"/>
    </location>
</feature>
<proteinExistence type="predicted"/>
<feature type="compositionally biased region" description="Low complexity" evidence="7">
    <location>
        <begin position="195"/>
        <end position="204"/>
    </location>
</feature>
<evidence type="ECO:0000256" key="6">
    <source>
        <dbReference type="ARBA" id="ARBA00023242"/>
    </source>
</evidence>
<dbReference type="PROSITE" id="PS51519">
    <property type="entry name" value="RWP_RK"/>
    <property type="match status" value="1"/>
</dbReference>
<dbReference type="PANTHER" id="PTHR46373">
    <property type="entry name" value="PROTEIN RKD4"/>
    <property type="match status" value="1"/>
</dbReference>
<feature type="region of interest" description="Disordered" evidence="7">
    <location>
        <begin position="17"/>
        <end position="270"/>
    </location>
</feature>
<keyword evidence="2" id="KW-0805">Transcription regulation</keyword>
<dbReference type="InterPro" id="IPR044607">
    <property type="entry name" value="RKD-like"/>
</dbReference>
<evidence type="ECO:0000256" key="2">
    <source>
        <dbReference type="ARBA" id="ARBA00023015"/>
    </source>
</evidence>
<keyword evidence="3" id="KW-0175">Coiled coil</keyword>
<evidence type="ECO:0000256" key="7">
    <source>
        <dbReference type="SAM" id="MobiDB-lite"/>
    </source>
</evidence>
<evidence type="ECO:0000256" key="1">
    <source>
        <dbReference type="ARBA" id="ARBA00004049"/>
    </source>
</evidence>
<feature type="compositionally biased region" description="Basic and acidic residues" evidence="7">
    <location>
        <begin position="856"/>
        <end position="865"/>
    </location>
</feature>
<dbReference type="OrthoDB" id="6270329at2759"/>
<feature type="region of interest" description="Disordered" evidence="7">
    <location>
        <begin position="889"/>
        <end position="956"/>
    </location>
</feature>
<comment type="function">
    <text evidence="1">Putative transcription factor.</text>
</comment>
<keyword evidence="4" id="KW-0238">DNA-binding</keyword>
<evidence type="ECO:0000256" key="4">
    <source>
        <dbReference type="ARBA" id="ARBA00023125"/>
    </source>
</evidence>
<feature type="region of interest" description="Disordered" evidence="7">
    <location>
        <begin position="307"/>
        <end position="339"/>
    </location>
</feature>
<dbReference type="InParanoid" id="D8LNV2"/>
<keyword evidence="6" id="KW-0539">Nucleus</keyword>
<dbReference type="Pfam" id="PF02042">
    <property type="entry name" value="RWP-RK"/>
    <property type="match status" value="1"/>
</dbReference>
<feature type="compositionally biased region" description="Gly residues" evidence="7">
    <location>
        <begin position="19"/>
        <end position="31"/>
    </location>
</feature>
<feature type="region of interest" description="Disordered" evidence="7">
    <location>
        <begin position="853"/>
        <end position="873"/>
    </location>
</feature>
<reference evidence="9 10" key="1">
    <citation type="journal article" date="2010" name="Nature">
        <title>The Ectocarpus genome and the independent evolution of multicellularity in brown algae.</title>
        <authorList>
            <person name="Cock J.M."/>
            <person name="Sterck L."/>
            <person name="Rouze P."/>
            <person name="Scornet D."/>
            <person name="Allen A.E."/>
            <person name="Amoutzias G."/>
            <person name="Anthouard V."/>
            <person name="Artiguenave F."/>
            <person name="Aury J.M."/>
            <person name="Badger J.H."/>
            <person name="Beszteri B."/>
            <person name="Billiau K."/>
            <person name="Bonnet E."/>
            <person name="Bothwell J.H."/>
            <person name="Bowler C."/>
            <person name="Boyen C."/>
            <person name="Brownlee C."/>
            <person name="Carrano C.J."/>
            <person name="Charrier B."/>
            <person name="Cho G.Y."/>
            <person name="Coelho S.M."/>
            <person name="Collen J."/>
            <person name="Corre E."/>
            <person name="Da Silva C."/>
            <person name="Delage L."/>
            <person name="Delaroque N."/>
            <person name="Dittami S.M."/>
            <person name="Doulbeau S."/>
            <person name="Elias M."/>
            <person name="Farnham G."/>
            <person name="Gachon C.M."/>
            <person name="Gschloessl B."/>
            <person name="Heesch S."/>
            <person name="Jabbari K."/>
            <person name="Jubin C."/>
            <person name="Kawai H."/>
            <person name="Kimura K."/>
            <person name="Kloareg B."/>
            <person name="Kupper F.C."/>
            <person name="Lang D."/>
            <person name="Le Bail A."/>
            <person name="Leblanc C."/>
            <person name="Lerouge P."/>
            <person name="Lohr M."/>
            <person name="Lopez P.J."/>
            <person name="Martens C."/>
            <person name="Maumus F."/>
            <person name="Michel G."/>
            <person name="Miranda-Saavedra D."/>
            <person name="Morales J."/>
            <person name="Moreau H."/>
            <person name="Motomura T."/>
            <person name="Nagasato C."/>
            <person name="Napoli C.A."/>
            <person name="Nelson D.R."/>
            <person name="Nyvall-Collen P."/>
            <person name="Peters A.F."/>
            <person name="Pommier C."/>
            <person name="Potin P."/>
            <person name="Poulain J."/>
            <person name="Quesneville H."/>
            <person name="Read B."/>
            <person name="Rensing S.A."/>
            <person name="Ritter A."/>
            <person name="Rousvoal S."/>
            <person name="Samanta M."/>
            <person name="Samson G."/>
            <person name="Schroeder D.C."/>
            <person name="Segurens B."/>
            <person name="Strittmatter M."/>
            <person name="Tonon T."/>
            <person name="Tregear J.W."/>
            <person name="Valentin K."/>
            <person name="von Dassow P."/>
            <person name="Yamagishi T."/>
            <person name="Van de Peer Y."/>
            <person name="Wincker P."/>
        </authorList>
    </citation>
    <scope>NUCLEOTIDE SEQUENCE [LARGE SCALE GENOMIC DNA]</scope>
    <source>
        <strain evidence="10">Ec32 / CCAP1310/4</strain>
    </source>
</reference>
<sequence length="956" mass="100759">MVERLGGAPIANAAAAAGGRVGTARGNGGGFPPHPADEDVVDDGGVFPHYSARAAAGRRDGGGGGGGGGGGRSGGGPQEWSRQQRHAQQQELHPARGRAGSASDGQVAAPSRPPMPGAGATPAAASVAEQFGGVGDGRGPGRSRGVADAVDYYDHDHPYYRRDREPRGGGGPAMGGRGRHPYNDVGPPMGAQGSPAAVPAAHHPYPGPPRADHDHHRAGSGAGGRGGGGRPRSPVQMAARGSPRSSGHPMRPPDRGGEAVLPPRYVRASPPSINQTLCEAIERVFEHREKMAGAGVGVGGRVASAAVTEGSNTSTGLRGDAEMNGGRRGAAPPPRGVSSSLALDAKKATLRIIAIMESFEGRLNDVMRDARARAELDAIFPGMHEREFRALLEECIERSQLERWGRKRTCCGSQDPCPEVPPAKERVTVAASCAAQDTYGRMEAERMYLERERAYRRDHPGHPHEPPPPPIYQEMRDREERFYASPRRPYPHPDVAYHDEGYLRRRPGAVGAYHEQRPPVAAARGGGGGFVHANRALGPEDSSHKYHDAELEAPSYPQYAAAAGRGRGVPPEEAAAAAAAAAAAGMAGPPPLYKPPVRRGPGVGLSQPSEGGAYHRHGHHPRGGGSGGGGSHHSSAPTDDSPPGHDRRRVGASPPGAQSLRGDTRPRGGSVASLPPSTSRPRVVTNGTGGDGRLEDDGTSSTTSRPDDPKQRSSEERGDGGGGGGRHPAASGGARPRVDSLAGEDCDVGKPFCEVVRDASGLTRLFIPETPPVVPRRPPSKGNKRETLGDIAHRIPVTVMRPYFNYPLRTAAEAMNISVTTLKRLCRRHGVKRWPHRQISGINRAMAHLEFQQDQAGRRNSEKITTRNNQVSEQMQELLRRRKVMIEHAFESDDGGSRQQWKSSDSEDEDGGGGGAGGGDPESFSDANPDHHHSFAPKRRAIKDTAAISNGNAWGR</sequence>
<feature type="compositionally biased region" description="Gly residues" evidence="7">
    <location>
        <begin position="132"/>
        <end position="142"/>
    </location>
</feature>
<evidence type="ECO:0000313" key="9">
    <source>
        <dbReference type="EMBL" id="CBN78312.1"/>
    </source>
</evidence>
<dbReference type="PANTHER" id="PTHR46373:SF2">
    <property type="entry name" value="RWP-RK DOMAIN-CONTAINING PROTEIN"/>
    <property type="match status" value="1"/>
</dbReference>
<evidence type="ECO:0000313" key="10">
    <source>
        <dbReference type="Proteomes" id="UP000002630"/>
    </source>
</evidence>